<accession>A0ABX6QY95</accession>
<gene>
    <name evidence="1" type="ORF">Vspart_01440</name>
</gene>
<protein>
    <submittedName>
        <fullName evidence="1">Uncharacterized protein</fullName>
    </submittedName>
</protein>
<keyword evidence="2" id="KW-1185">Reference proteome</keyword>
<evidence type="ECO:0000313" key="2">
    <source>
        <dbReference type="Proteomes" id="UP000515264"/>
    </source>
</evidence>
<organism evidence="1 2">
    <name type="scientific">Vibrio spartinae</name>
    <dbReference type="NCBI Taxonomy" id="1918945"/>
    <lineage>
        <taxon>Bacteria</taxon>
        <taxon>Pseudomonadati</taxon>
        <taxon>Pseudomonadota</taxon>
        <taxon>Gammaproteobacteria</taxon>
        <taxon>Vibrionales</taxon>
        <taxon>Vibrionaceae</taxon>
        <taxon>Vibrio</taxon>
    </lineage>
</organism>
<sequence length="59" mass="6972">MVIYIVIFQKIQGNELDKNFILEKLKRDDTVESYFNFNENNEPSIYKYSMKSYIGIGGL</sequence>
<reference evidence="1 2" key="1">
    <citation type="journal article" date="2020" name="J. Nat. Prod.">
        <title>Genomics-Metabolomics Profiling Disclosed Marine Vibrio spartinae 3.6 as a Producer of a New Branched Side Chain Prodigiosin.</title>
        <authorList>
            <person name="Vitale G.A."/>
            <person name="Sciarretta M."/>
            <person name="Palma Esposito F."/>
            <person name="January G.G."/>
            <person name="Giaccio M."/>
            <person name="Bunk B."/>
            <person name="Sproer C."/>
            <person name="Bajerski F."/>
            <person name="Power D."/>
            <person name="Festa C."/>
            <person name="Monti M.C."/>
            <person name="D'Auria M.V."/>
            <person name="de Pascale D."/>
        </authorList>
    </citation>
    <scope>NUCLEOTIDE SEQUENCE [LARGE SCALE GENOMIC DNA]</scope>
    <source>
        <strain evidence="1 2">3.6</strain>
    </source>
</reference>
<evidence type="ECO:0000313" key="1">
    <source>
        <dbReference type="EMBL" id="QMV14188.1"/>
    </source>
</evidence>
<proteinExistence type="predicted"/>
<name>A0ABX6QY95_9VIBR</name>
<dbReference type="Proteomes" id="UP000515264">
    <property type="component" value="Chromosome 1"/>
</dbReference>
<dbReference type="EMBL" id="CP046268">
    <property type="protein sequence ID" value="QMV14188.1"/>
    <property type="molecule type" value="Genomic_DNA"/>
</dbReference>